<dbReference type="PROSITE" id="PS51164">
    <property type="entry name" value="CBM1_2"/>
    <property type="match status" value="1"/>
</dbReference>
<dbReference type="HOGENOM" id="CLU_2150886_0_0_1"/>
<dbReference type="InterPro" id="IPR035971">
    <property type="entry name" value="CBD_sf"/>
</dbReference>
<evidence type="ECO:0000256" key="1">
    <source>
        <dbReference type="ARBA" id="ARBA00022729"/>
    </source>
</evidence>
<dbReference type="InParanoid" id="K3WDX8"/>
<protein>
    <recommendedName>
        <fullName evidence="3">CBM1 domain-containing protein</fullName>
    </recommendedName>
</protein>
<dbReference type="GO" id="GO:0005975">
    <property type="term" value="P:carbohydrate metabolic process"/>
    <property type="evidence" value="ECO:0007669"/>
    <property type="project" value="InterPro"/>
</dbReference>
<dbReference type="eggNOG" id="ENOG502T34R">
    <property type="taxonomic scope" value="Eukaryota"/>
</dbReference>
<dbReference type="Proteomes" id="UP000019132">
    <property type="component" value="Unassembled WGS sequence"/>
</dbReference>
<evidence type="ECO:0000259" key="3">
    <source>
        <dbReference type="PROSITE" id="PS51164"/>
    </source>
</evidence>
<dbReference type="SMART" id="SM00236">
    <property type="entry name" value="fCBD"/>
    <property type="match status" value="2"/>
</dbReference>
<feature type="chain" id="PRO_5003867839" description="CBM1 domain-containing protein" evidence="2">
    <location>
        <begin position="21"/>
        <end position="112"/>
    </location>
</feature>
<evidence type="ECO:0000313" key="5">
    <source>
        <dbReference type="Proteomes" id="UP000019132"/>
    </source>
</evidence>
<reference evidence="5" key="1">
    <citation type="journal article" date="2010" name="Genome Biol.">
        <title>Genome sequence of the necrotrophic plant pathogen Pythium ultimum reveals original pathogenicity mechanisms and effector repertoire.</title>
        <authorList>
            <person name="Levesque C.A."/>
            <person name="Brouwer H."/>
            <person name="Cano L."/>
            <person name="Hamilton J.P."/>
            <person name="Holt C."/>
            <person name="Huitema E."/>
            <person name="Raffaele S."/>
            <person name="Robideau G.P."/>
            <person name="Thines M."/>
            <person name="Win J."/>
            <person name="Zerillo M.M."/>
            <person name="Beakes G.W."/>
            <person name="Boore J.L."/>
            <person name="Busam D."/>
            <person name="Dumas B."/>
            <person name="Ferriera S."/>
            <person name="Fuerstenberg S.I."/>
            <person name="Gachon C.M."/>
            <person name="Gaulin E."/>
            <person name="Govers F."/>
            <person name="Grenville-Briggs L."/>
            <person name="Horner N."/>
            <person name="Hostetler J."/>
            <person name="Jiang R.H."/>
            <person name="Johnson J."/>
            <person name="Krajaejun T."/>
            <person name="Lin H."/>
            <person name="Meijer H.J."/>
            <person name="Moore B."/>
            <person name="Morris P."/>
            <person name="Phuntmart V."/>
            <person name="Puiu D."/>
            <person name="Shetty J."/>
            <person name="Stajich J.E."/>
            <person name="Tripathy S."/>
            <person name="Wawra S."/>
            <person name="van West P."/>
            <person name="Whitty B.R."/>
            <person name="Coutinho P.M."/>
            <person name="Henrissat B."/>
            <person name="Martin F."/>
            <person name="Thomas P.D."/>
            <person name="Tyler B.M."/>
            <person name="De Vries R.P."/>
            <person name="Kamoun S."/>
            <person name="Yandell M."/>
            <person name="Tisserat N."/>
            <person name="Buell C.R."/>
        </authorList>
    </citation>
    <scope>NUCLEOTIDE SEQUENCE</scope>
    <source>
        <strain evidence="5">DAOM:BR144</strain>
    </source>
</reference>
<dbReference type="AlphaFoldDB" id="K3WDX8"/>
<evidence type="ECO:0000313" key="4">
    <source>
        <dbReference type="EnsemblProtists" id="PYU1_T003169"/>
    </source>
</evidence>
<dbReference type="Pfam" id="PF00734">
    <property type="entry name" value="CBM_1"/>
    <property type="match status" value="1"/>
</dbReference>
<keyword evidence="1 2" id="KW-0732">Signal</keyword>
<dbReference type="EMBL" id="GL376603">
    <property type="status" value="NOT_ANNOTATED_CDS"/>
    <property type="molecule type" value="Genomic_DNA"/>
</dbReference>
<accession>K3WDX8</accession>
<dbReference type="VEuPathDB" id="FungiDB:PYU1_G003162"/>
<feature type="signal peptide" evidence="2">
    <location>
        <begin position="1"/>
        <end position="20"/>
    </location>
</feature>
<dbReference type="STRING" id="431595.K3WDX8"/>
<dbReference type="GO" id="GO:0005576">
    <property type="term" value="C:extracellular region"/>
    <property type="evidence" value="ECO:0007669"/>
    <property type="project" value="InterPro"/>
</dbReference>
<dbReference type="EnsemblProtists" id="PYU1_T003169">
    <property type="protein sequence ID" value="PYU1_T003169"/>
    <property type="gene ID" value="PYU1_G003162"/>
</dbReference>
<dbReference type="GO" id="GO:0030248">
    <property type="term" value="F:cellulose binding"/>
    <property type="evidence" value="ECO:0007669"/>
    <property type="project" value="InterPro"/>
</dbReference>
<reference evidence="5" key="2">
    <citation type="submission" date="2010-04" db="EMBL/GenBank/DDBJ databases">
        <authorList>
            <person name="Buell R."/>
            <person name="Hamilton J."/>
            <person name="Hostetler J."/>
        </authorList>
    </citation>
    <scope>NUCLEOTIDE SEQUENCE [LARGE SCALE GENOMIC DNA]</scope>
    <source>
        <strain evidence="5">DAOM:BR144</strain>
    </source>
</reference>
<reference evidence="4" key="3">
    <citation type="submission" date="2015-02" db="UniProtKB">
        <authorList>
            <consortium name="EnsemblProtists"/>
        </authorList>
    </citation>
    <scope>IDENTIFICATION</scope>
    <source>
        <strain evidence="4">DAOM BR144</strain>
    </source>
</reference>
<keyword evidence="5" id="KW-1185">Reference proteome</keyword>
<dbReference type="InterPro" id="IPR000254">
    <property type="entry name" value="CBD"/>
</dbReference>
<evidence type="ECO:0000256" key="2">
    <source>
        <dbReference type="SAM" id="SignalP"/>
    </source>
</evidence>
<proteinExistence type="predicted"/>
<organism evidence="4 5">
    <name type="scientific">Globisporangium ultimum (strain ATCC 200006 / CBS 805.95 / DAOM BR144)</name>
    <name type="common">Pythium ultimum</name>
    <dbReference type="NCBI Taxonomy" id="431595"/>
    <lineage>
        <taxon>Eukaryota</taxon>
        <taxon>Sar</taxon>
        <taxon>Stramenopiles</taxon>
        <taxon>Oomycota</taxon>
        <taxon>Peronosporomycetes</taxon>
        <taxon>Pythiales</taxon>
        <taxon>Pythiaceae</taxon>
        <taxon>Globisporangium</taxon>
    </lineage>
</organism>
<feature type="domain" description="CBM1" evidence="3">
    <location>
        <begin position="74"/>
        <end position="112"/>
    </location>
</feature>
<sequence length="112" mass="11652">MKSFFCVAALALAAIANVEATAESSVHIRVHAAGASAPVAEWGACKQAGSGPQQCVSGTVCRVQSEYYGQCIRDPAPKWGQCGGKTPTGTWMGTCLDGAKCIKSSDYYAQCQ</sequence>
<name>K3WDX8_GLOUD</name>
<dbReference type="SUPFAM" id="SSF57180">
    <property type="entry name" value="Cellulose-binding domain"/>
    <property type="match status" value="2"/>
</dbReference>